<gene>
    <name evidence="1" type="ORF">HPB49_023563</name>
</gene>
<comment type="caution">
    <text evidence="1">The sequence shown here is derived from an EMBL/GenBank/DDBJ whole genome shotgun (WGS) entry which is preliminary data.</text>
</comment>
<accession>A0ACB8CTN8</accession>
<protein>
    <submittedName>
        <fullName evidence="1">Uncharacterized protein</fullName>
    </submittedName>
</protein>
<dbReference type="EMBL" id="CM023474">
    <property type="protein sequence ID" value="KAH7950395.1"/>
    <property type="molecule type" value="Genomic_DNA"/>
</dbReference>
<dbReference type="Proteomes" id="UP000821865">
    <property type="component" value="Chromosome 5"/>
</dbReference>
<keyword evidence="2" id="KW-1185">Reference proteome</keyword>
<proteinExistence type="predicted"/>
<evidence type="ECO:0000313" key="1">
    <source>
        <dbReference type="EMBL" id="KAH7950395.1"/>
    </source>
</evidence>
<evidence type="ECO:0000313" key="2">
    <source>
        <dbReference type="Proteomes" id="UP000821865"/>
    </source>
</evidence>
<reference evidence="1" key="1">
    <citation type="submission" date="2020-05" db="EMBL/GenBank/DDBJ databases">
        <title>Large-scale comparative analyses of tick genomes elucidate their genetic diversity and vector capacities.</title>
        <authorList>
            <person name="Jia N."/>
            <person name="Wang J."/>
            <person name="Shi W."/>
            <person name="Du L."/>
            <person name="Sun Y."/>
            <person name="Zhan W."/>
            <person name="Jiang J."/>
            <person name="Wang Q."/>
            <person name="Zhang B."/>
            <person name="Ji P."/>
            <person name="Sakyi L.B."/>
            <person name="Cui X."/>
            <person name="Yuan T."/>
            <person name="Jiang B."/>
            <person name="Yang W."/>
            <person name="Lam T.T.-Y."/>
            <person name="Chang Q."/>
            <person name="Ding S."/>
            <person name="Wang X."/>
            <person name="Zhu J."/>
            <person name="Ruan X."/>
            <person name="Zhao L."/>
            <person name="Wei J."/>
            <person name="Que T."/>
            <person name="Du C."/>
            <person name="Cheng J."/>
            <person name="Dai P."/>
            <person name="Han X."/>
            <person name="Huang E."/>
            <person name="Gao Y."/>
            <person name="Liu J."/>
            <person name="Shao H."/>
            <person name="Ye R."/>
            <person name="Li L."/>
            <person name="Wei W."/>
            <person name="Wang X."/>
            <person name="Wang C."/>
            <person name="Yang T."/>
            <person name="Huo Q."/>
            <person name="Li W."/>
            <person name="Guo W."/>
            <person name="Chen H."/>
            <person name="Zhou L."/>
            <person name="Ni X."/>
            <person name="Tian J."/>
            <person name="Zhou Y."/>
            <person name="Sheng Y."/>
            <person name="Liu T."/>
            <person name="Pan Y."/>
            <person name="Xia L."/>
            <person name="Li J."/>
            <person name="Zhao F."/>
            <person name="Cao W."/>
        </authorList>
    </citation>
    <scope>NUCLEOTIDE SEQUENCE</scope>
    <source>
        <strain evidence="1">Dsil-2018</strain>
    </source>
</reference>
<sequence length="405" mass="44034">MAKIAMSRLPGHGRAKTVSGTKLFYSPLHRERARDGGGSVFLLACALLVFLLLVALILIAQQASSRDSDTEDDDGGDRTDGNQAYGKFGGSGGPIKGGATKSSPLQPGAASFTDDPLYVADNTCAARNTKCAPVANSIYVESHSSAATATTHRAEEYRNATVTAEGPQNSAIYTTYDAERTNAATCYHVETSHVYIEQVRVPLCAALVERPPTIASMICTVDSEGAMKVPPDGLCDFIFYDPLRDPFEKLGRPSQGTFKTFQSLAAKGNQTQFGVSIFALDIEQFLTHLKKQTAIAWATEKLWNHNIYHWGVMNMHKTILSAAGFFENALLSLKDDAARMVTCISQKGIKPVPVFAVSVTLKGRWYMPKVDDVDEPTIGAYGVFEECESFFQYAIPQLVSTIMRD</sequence>
<name>A0ACB8CTN8_DERSI</name>
<organism evidence="1 2">
    <name type="scientific">Dermacentor silvarum</name>
    <name type="common">Tick</name>
    <dbReference type="NCBI Taxonomy" id="543639"/>
    <lineage>
        <taxon>Eukaryota</taxon>
        <taxon>Metazoa</taxon>
        <taxon>Ecdysozoa</taxon>
        <taxon>Arthropoda</taxon>
        <taxon>Chelicerata</taxon>
        <taxon>Arachnida</taxon>
        <taxon>Acari</taxon>
        <taxon>Parasitiformes</taxon>
        <taxon>Ixodida</taxon>
        <taxon>Ixodoidea</taxon>
        <taxon>Ixodidae</taxon>
        <taxon>Rhipicephalinae</taxon>
        <taxon>Dermacentor</taxon>
    </lineage>
</organism>